<sequence>MASLLDLPDELLLRLFTFIPTDPSLLRVALTCRRTAALLDDEELWMGRGSRRCGKLLMESGREGPADARFQAETGIRRRTKDVYKLKSPIHTAALLSPITPFAIAQLDTGHWFLEQDSRSPTGGAATLRDVWWLELHATLDHVPPGIHLPLFHISFSSYAMNLTNVRVEIECWIPPPDNISQHDRVASSLLHMSTLTDPISLATSTQRPNKFSLPTTTARELYVRASQSASPSRTAKTPSLPRIRLAICLHVYRARRMDCHRASNGVGQHWRAFDRPRHTSPVVEESTCSSRPKSRHLAVHHAIARFNIWAFEGTLKTGLRVAGLNLFVCAKDLPPTKQLVT</sequence>
<dbReference type="Pfam" id="PF12937">
    <property type="entry name" value="F-box-like"/>
    <property type="match status" value="1"/>
</dbReference>
<feature type="domain" description="F-box" evidence="1">
    <location>
        <begin position="1"/>
        <end position="48"/>
    </location>
</feature>
<dbReference type="AlphaFoldDB" id="A0A138ZX09"/>
<dbReference type="SUPFAM" id="SSF81383">
    <property type="entry name" value="F-box domain"/>
    <property type="match status" value="1"/>
</dbReference>
<protein>
    <recommendedName>
        <fullName evidence="1">F-box domain-containing protein</fullName>
    </recommendedName>
</protein>
<evidence type="ECO:0000313" key="2">
    <source>
        <dbReference type="EMBL" id="KXS09049.1"/>
    </source>
</evidence>
<dbReference type="InterPro" id="IPR036047">
    <property type="entry name" value="F-box-like_dom_sf"/>
</dbReference>
<gene>
    <name evidence="2" type="ORF">M427DRAFT_64855</name>
</gene>
<reference evidence="2 3" key="1">
    <citation type="journal article" date="2015" name="Genome Biol. Evol.">
        <title>Phylogenomic analyses indicate that early fungi evolved digesting cell walls of algal ancestors of land plants.</title>
        <authorList>
            <person name="Chang Y."/>
            <person name="Wang S."/>
            <person name="Sekimoto S."/>
            <person name="Aerts A.L."/>
            <person name="Choi C."/>
            <person name="Clum A."/>
            <person name="LaButti K.M."/>
            <person name="Lindquist E.A."/>
            <person name="Yee Ngan C."/>
            <person name="Ohm R.A."/>
            <person name="Salamov A.A."/>
            <person name="Grigoriev I.V."/>
            <person name="Spatafora J.W."/>
            <person name="Berbee M.L."/>
        </authorList>
    </citation>
    <scope>NUCLEOTIDE SEQUENCE [LARGE SCALE GENOMIC DNA]</scope>
    <source>
        <strain evidence="2 3">JEL478</strain>
    </source>
</reference>
<dbReference type="Gene3D" id="1.20.1280.50">
    <property type="match status" value="1"/>
</dbReference>
<dbReference type="EMBL" id="KQ965896">
    <property type="protein sequence ID" value="KXS09049.1"/>
    <property type="molecule type" value="Genomic_DNA"/>
</dbReference>
<name>A0A138ZX09_GONPJ</name>
<accession>A0A138ZX09</accession>
<organism evidence="2 3">
    <name type="scientific">Gonapodya prolifera (strain JEL478)</name>
    <name type="common">Monoblepharis prolifera</name>
    <dbReference type="NCBI Taxonomy" id="1344416"/>
    <lineage>
        <taxon>Eukaryota</taxon>
        <taxon>Fungi</taxon>
        <taxon>Fungi incertae sedis</taxon>
        <taxon>Chytridiomycota</taxon>
        <taxon>Chytridiomycota incertae sedis</taxon>
        <taxon>Monoblepharidomycetes</taxon>
        <taxon>Monoblepharidales</taxon>
        <taxon>Gonapodyaceae</taxon>
        <taxon>Gonapodya</taxon>
    </lineage>
</organism>
<keyword evidence="3" id="KW-1185">Reference proteome</keyword>
<evidence type="ECO:0000313" key="3">
    <source>
        <dbReference type="Proteomes" id="UP000070544"/>
    </source>
</evidence>
<proteinExistence type="predicted"/>
<dbReference type="PROSITE" id="PS50181">
    <property type="entry name" value="FBOX"/>
    <property type="match status" value="1"/>
</dbReference>
<dbReference type="Proteomes" id="UP000070544">
    <property type="component" value="Unassembled WGS sequence"/>
</dbReference>
<evidence type="ECO:0000259" key="1">
    <source>
        <dbReference type="PROSITE" id="PS50181"/>
    </source>
</evidence>
<dbReference type="InterPro" id="IPR001810">
    <property type="entry name" value="F-box_dom"/>
</dbReference>